<dbReference type="Gene3D" id="1.25.40.280">
    <property type="entry name" value="alix/aip1 like domains"/>
    <property type="match status" value="1"/>
</dbReference>
<dbReference type="Pfam" id="PF03097">
    <property type="entry name" value="BRO1"/>
    <property type="match status" value="1"/>
</dbReference>
<organism evidence="8">
    <name type="scientific">Micromonas pusilla (strain CCMP1545)</name>
    <name type="common">Picoplanktonic green alga</name>
    <dbReference type="NCBI Taxonomy" id="564608"/>
    <lineage>
        <taxon>Eukaryota</taxon>
        <taxon>Viridiplantae</taxon>
        <taxon>Chlorophyta</taxon>
        <taxon>Mamiellophyceae</taxon>
        <taxon>Mamiellales</taxon>
        <taxon>Mamiellaceae</taxon>
        <taxon>Micromonas</taxon>
    </lineage>
</organism>
<proteinExistence type="predicted"/>
<dbReference type="PANTHER" id="PTHR23030:SF30">
    <property type="entry name" value="TYROSINE-PROTEIN PHOSPHATASE NON-RECEPTOR TYPE 23"/>
    <property type="match status" value="1"/>
</dbReference>
<keyword evidence="3" id="KW-0963">Cytoplasm</keyword>
<evidence type="ECO:0000313" key="8">
    <source>
        <dbReference type="Proteomes" id="UP000001876"/>
    </source>
</evidence>
<evidence type="ECO:0000256" key="1">
    <source>
        <dbReference type="ARBA" id="ARBA00004177"/>
    </source>
</evidence>
<dbReference type="STRING" id="564608.C1MHK5"/>
<dbReference type="OrthoDB" id="64867at2759"/>
<dbReference type="GO" id="GO:0043328">
    <property type="term" value="P:protein transport to vacuole involved in ubiquitin-dependent protein catabolic process via the multivesicular body sorting pathway"/>
    <property type="evidence" value="ECO:0007669"/>
    <property type="project" value="TreeGrafter"/>
</dbReference>
<reference evidence="7 8" key="1">
    <citation type="journal article" date="2009" name="Science">
        <title>Green evolution and dynamic adaptations revealed by genomes of the marine picoeukaryotes Micromonas.</title>
        <authorList>
            <person name="Worden A.Z."/>
            <person name="Lee J.H."/>
            <person name="Mock T."/>
            <person name="Rouze P."/>
            <person name="Simmons M.P."/>
            <person name="Aerts A.L."/>
            <person name="Allen A.E."/>
            <person name="Cuvelier M.L."/>
            <person name="Derelle E."/>
            <person name="Everett M.V."/>
            <person name="Foulon E."/>
            <person name="Grimwood J."/>
            <person name="Gundlach H."/>
            <person name="Henrissat B."/>
            <person name="Napoli C."/>
            <person name="McDonald S.M."/>
            <person name="Parker M.S."/>
            <person name="Rombauts S."/>
            <person name="Salamov A."/>
            <person name="Von Dassow P."/>
            <person name="Badger J.H."/>
            <person name="Coutinho P.M."/>
            <person name="Demir E."/>
            <person name="Dubchak I."/>
            <person name="Gentemann C."/>
            <person name="Eikrem W."/>
            <person name="Gready J.E."/>
            <person name="John U."/>
            <person name="Lanier W."/>
            <person name="Lindquist E.A."/>
            <person name="Lucas S."/>
            <person name="Mayer K.F."/>
            <person name="Moreau H."/>
            <person name="Not F."/>
            <person name="Otillar R."/>
            <person name="Panaud O."/>
            <person name="Pangilinan J."/>
            <person name="Paulsen I."/>
            <person name="Piegu B."/>
            <person name="Poliakov A."/>
            <person name="Robbens S."/>
            <person name="Schmutz J."/>
            <person name="Toulza E."/>
            <person name="Wyss T."/>
            <person name="Zelensky A."/>
            <person name="Zhou K."/>
            <person name="Armbrust E.V."/>
            <person name="Bhattacharya D."/>
            <person name="Goodenough U.W."/>
            <person name="Van de Peer Y."/>
            <person name="Grigoriev I.V."/>
        </authorList>
    </citation>
    <scope>NUCLEOTIDE SEQUENCE [LARGE SCALE GENOMIC DNA]</scope>
    <source>
        <strain evidence="7 8">CCMP1545</strain>
    </source>
</reference>
<name>C1MHK5_MICPC</name>
<comment type="subcellular location">
    <subcellularLocation>
        <location evidence="2">Cytoplasm</location>
    </subcellularLocation>
    <subcellularLocation>
        <location evidence="1">Endosome</location>
    </subcellularLocation>
</comment>
<dbReference type="RefSeq" id="XP_003055509.1">
    <property type="nucleotide sequence ID" value="XM_003055463.1"/>
</dbReference>
<evidence type="ECO:0000259" key="6">
    <source>
        <dbReference type="PROSITE" id="PS51180"/>
    </source>
</evidence>
<gene>
    <name evidence="7" type="ORF">MICPUCDRAFT_24224</name>
</gene>
<dbReference type="PANTHER" id="PTHR23030">
    <property type="entry name" value="PCD6 INTERACTING PROTEIN-RELATED"/>
    <property type="match status" value="1"/>
</dbReference>
<dbReference type="InterPro" id="IPR025304">
    <property type="entry name" value="ALIX_V_dom"/>
</dbReference>
<dbReference type="KEGG" id="mpp:MICPUCDRAFT_24224"/>
<dbReference type="InterPro" id="IPR038499">
    <property type="entry name" value="BRO1_sf"/>
</dbReference>
<feature type="compositionally biased region" description="Pro residues" evidence="5">
    <location>
        <begin position="857"/>
        <end position="869"/>
    </location>
</feature>
<evidence type="ECO:0000313" key="7">
    <source>
        <dbReference type="EMBL" id="EEH60761.1"/>
    </source>
</evidence>
<evidence type="ECO:0000256" key="3">
    <source>
        <dbReference type="ARBA" id="ARBA00022490"/>
    </source>
</evidence>
<evidence type="ECO:0000256" key="2">
    <source>
        <dbReference type="ARBA" id="ARBA00004496"/>
    </source>
</evidence>
<dbReference type="GO" id="GO:0005768">
    <property type="term" value="C:endosome"/>
    <property type="evidence" value="ECO:0007669"/>
    <property type="project" value="UniProtKB-SubCell"/>
</dbReference>
<feature type="region of interest" description="Disordered" evidence="5">
    <location>
        <begin position="815"/>
        <end position="835"/>
    </location>
</feature>
<protein>
    <submittedName>
        <fullName evidence="7">Predicted protein</fullName>
    </submittedName>
</protein>
<keyword evidence="8" id="KW-1185">Reference proteome</keyword>
<dbReference type="CDD" id="cd09246">
    <property type="entry name" value="BRO1_Alix_like_1"/>
    <property type="match status" value="1"/>
</dbReference>
<dbReference type="GeneID" id="9681184"/>
<dbReference type="OMA" id="VSHAEEM"/>
<dbReference type="eggNOG" id="KOG2220">
    <property type="taxonomic scope" value="Eukaryota"/>
</dbReference>
<dbReference type="Gene3D" id="1.20.120.560">
    <property type="entry name" value="alix/aip1 in complex with the ypdl late domain"/>
    <property type="match status" value="1"/>
</dbReference>
<feature type="compositionally biased region" description="Polar residues" evidence="5">
    <location>
        <begin position="880"/>
        <end position="894"/>
    </location>
</feature>
<keyword evidence="4" id="KW-0967">Endosome</keyword>
<dbReference type="Pfam" id="PF13949">
    <property type="entry name" value="ALIX_LYPXL_bnd"/>
    <property type="match status" value="1"/>
</dbReference>
<accession>C1MHK5</accession>
<dbReference type="Gene3D" id="1.20.140.50">
    <property type="entry name" value="alix/aip1 like domains"/>
    <property type="match status" value="1"/>
</dbReference>
<dbReference type="PROSITE" id="PS51180">
    <property type="entry name" value="BRO1"/>
    <property type="match status" value="1"/>
</dbReference>
<sequence>MASNGMMCGIIPKQGEPVDLVSPITTYISGTFSPQEAEDAQADLTTLSDLRRSVVSNDETSHERRRETLLSYYRALSVVESRFPISGQDGHVFIPFSWCDGFKPNKTATLANVHFEKAAVLFNLGASWSQAGVTADRTTSEGIKVACHAFQHAAGAFATLKDDVLGKLGAFASGAIDSVTPDLTQECVGMLTSLHLAQAQECFYDKAAGDGKSSAVCVKLANQTRLFYEDARNALDAAPLKGHIDKTWHAHAAAKAAIFHVEALTRASKIAEEEDEDIGTAIARLMIASRVTAEGVKVVKSVNGDGPSSKALFELQVTVDESLRRANRDNECVYMVKVPSPDTLPPLGAAAVVKAVKPAPETLSASSETMFATIVPESGFKALSKYTEMVDSIIREENDVLVAASDEARMALKEMEMPDLLIAAVAGASDTGGDPAGASGAGLPPPLDEEVGSIQRGGGVAALIGGLPRLLDINEACTQQLAAATRMLEAESTEDESCRMMYGPQAWTRPNSADLNANLYEKIRTYTDNLEQAARSDESMRRRIEDAMDGVLALLDPTALVNDTPKLRAPMLSTAEDSSIVPELQSALGELEALGTERAKIEDTMKALKENDNIMSKVMAQTDAYDELFERELVKYDAPRSAVAANVSSQSDILSRVRSLHGKLLQTYDVTEWRAATRSHAEAVREAAAHYRLLASGMEQGLTFYSGFTEAVRQLGSDCEAFVEGRRKEKGELEQAVARRAQQAAMAAEHAVASAAAASRAAADQAAAQRAMSEAQAMVDAQRASAAQMQRHHYSEHAAWHASAAAATAAQMQNMSVTGAPPPGPGSTGQGYPAGVGPYPQAAAVHLTYQTTSPSAPFAPPPSQHPVPPQQQHHQYSSGLEYQQQYGFPANQQGGRPPPPPPPPRQY</sequence>
<dbReference type="EMBL" id="GG663735">
    <property type="protein sequence ID" value="EEH60761.1"/>
    <property type="molecule type" value="Genomic_DNA"/>
</dbReference>
<feature type="domain" description="BRO1" evidence="6">
    <location>
        <begin position="1"/>
        <end position="417"/>
    </location>
</feature>
<evidence type="ECO:0000256" key="4">
    <source>
        <dbReference type="ARBA" id="ARBA00022753"/>
    </source>
</evidence>
<evidence type="ECO:0000256" key="5">
    <source>
        <dbReference type="SAM" id="MobiDB-lite"/>
    </source>
</evidence>
<dbReference type="InterPro" id="IPR004328">
    <property type="entry name" value="BRO1_dom"/>
</dbReference>
<dbReference type="AlphaFoldDB" id="C1MHK5"/>
<dbReference type="SMART" id="SM01041">
    <property type="entry name" value="BRO1"/>
    <property type="match status" value="1"/>
</dbReference>
<feature type="compositionally biased region" description="Pro residues" evidence="5">
    <location>
        <begin position="896"/>
        <end position="907"/>
    </location>
</feature>
<dbReference type="CDD" id="cd09238">
    <property type="entry name" value="V_Alix_like_1"/>
    <property type="match status" value="1"/>
</dbReference>
<dbReference type="Proteomes" id="UP000001876">
    <property type="component" value="Unassembled WGS sequence"/>
</dbReference>
<feature type="region of interest" description="Disordered" evidence="5">
    <location>
        <begin position="852"/>
        <end position="907"/>
    </location>
</feature>